<dbReference type="Proteomes" id="UP001642482">
    <property type="component" value="Unassembled WGS sequence"/>
</dbReference>
<accession>A0ABP0C220</accession>
<feature type="compositionally biased region" description="Low complexity" evidence="1">
    <location>
        <begin position="161"/>
        <end position="196"/>
    </location>
</feature>
<feature type="region of interest" description="Disordered" evidence="1">
    <location>
        <begin position="145"/>
        <end position="218"/>
    </location>
</feature>
<feature type="compositionally biased region" description="Polar residues" evidence="1">
    <location>
        <begin position="297"/>
        <end position="310"/>
    </location>
</feature>
<evidence type="ECO:0000313" key="4">
    <source>
        <dbReference type="Proteomes" id="UP001642482"/>
    </source>
</evidence>
<organism evidence="3 4">
    <name type="scientific">Sporothrix eucalyptigena</name>
    <dbReference type="NCBI Taxonomy" id="1812306"/>
    <lineage>
        <taxon>Eukaryota</taxon>
        <taxon>Fungi</taxon>
        <taxon>Dikarya</taxon>
        <taxon>Ascomycota</taxon>
        <taxon>Pezizomycotina</taxon>
        <taxon>Sordariomycetes</taxon>
        <taxon>Sordariomycetidae</taxon>
        <taxon>Ophiostomatales</taxon>
        <taxon>Ophiostomataceae</taxon>
        <taxon>Sporothrix</taxon>
    </lineage>
</organism>
<feature type="region of interest" description="Disordered" evidence="1">
    <location>
        <begin position="1"/>
        <end position="35"/>
    </location>
</feature>
<feature type="domain" description="C2H2-type" evidence="2">
    <location>
        <begin position="223"/>
        <end position="249"/>
    </location>
</feature>
<feature type="domain" description="C2H2-type" evidence="2">
    <location>
        <begin position="258"/>
        <end position="286"/>
    </location>
</feature>
<reference evidence="3 4" key="1">
    <citation type="submission" date="2024-01" db="EMBL/GenBank/DDBJ databases">
        <authorList>
            <person name="Allen C."/>
            <person name="Tagirdzhanova G."/>
        </authorList>
    </citation>
    <scope>NUCLEOTIDE SEQUENCE [LARGE SCALE GENOMIC DNA]</scope>
</reference>
<feature type="compositionally biased region" description="Polar residues" evidence="1">
    <location>
        <begin position="147"/>
        <end position="160"/>
    </location>
</feature>
<name>A0ABP0C220_9PEZI</name>
<sequence>MSWHGSQNNAGTDGIYGSYQSDAGSRTGADLSPLQDLTTSPQRVWLSDEDAQLSSLSPHPVYHSGELDITSTSPGHGLSDAMYFSPNTEMPIAWSTDPSTESSTNLQLPAPTKDHKRARFSNKLSSTKLPQVVTSNYHDGSIDFMSSMRNTKGHSSTGVEASSQASGISLSISTGSHKHGSSSGRRSSSNVSSGAGHEVRKTKSHHSGKSGSSNGSSGTKKEFVCEHAYCNSPAFTRMADLDRHIKHIHLDADKKEQFFCDYTSCSRSTTPFHRKDHYREHLREYHLEDLLKRGSNAHRSTSPNTASGMSASDHKKNRKLMQEMQLQNCKTDSLWWRCARCLKRVNIAERGWSCPTCKGSIEEPRRNLRSVRAVMGDSSMDGTMQATDTVPNWSYGAYP</sequence>
<evidence type="ECO:0000256" key="1">
    <source>
        <dbReference type="SAM" id="MobiDB-lite"/>
    </source>
</evidence>
<dbReference type="Gene3D" id="3.30.160.60">
    <property type="entry name" value="Classic Zinc Finger"/>
    <property type="match status" value="1"/>
</dbReference>
<feature type="region of interest" description="Disordered" evidence="1">
    <location>
        <begin position="97"/>
        <end position="127"/>
    </location>
</feature>
<comment type="caution">
    <text evidence="3">The sequence shown here is derived from an EMBL/GenBank/DDBJ whole genome shotgun (WGS) entry which is preliminary data.</text>
</comment>
<evidence type="ECO:0000313" key="3">
    <source>
        <dbReference type="EMBL" id="CAK7226042.1"/>
    </source>
</evidence>
<feature type="compositionally biased region" description="Polar residues" evidence="1">
    <location>
        <begin position="1"/>
        <end position="11"/>
    </location>
</feature>
<proteinExistence type="predicted"/>
<keyword evidence="4" id="KW-1185">Reference proteome</keyword>
<dbReference type="EMBL" id="CAWUHD010000063">
    <property type="protein sequence ID" value="CAK7226042.1"/>
    <property type="molecule type" value="Genomic_DNA"/>
</dbReference>
<feature type="region of interest" description="Disordered" evidence="1">
    <location>
        <begin position="295"/>
        <end position="318"/>
    </location>
</feature>
<dbReference type="SMART" id="SM00355">
    <property type="entry name" value="ZnF_C2H2"/>
    <property type="match status" value="2"/>
</dbReference>
<gene>
    <name evidence="3" type="ORF">SEUCBS140593_006107</name>
</gene>
<protein>
    <recommendedName>
        <fullName evidence="2">C2H2-type domain-containing protein</fullName>
    </recommendedName>
</protein>
<feature type="compositionally biased region" description="Low complexity" evidence="1">
    <location>
        <begin position="209"/>
        <end position="218"/>
    </location>
</feature>
<dbReference type="InterPro" id="IPR013087">
    <property type="entry name" value="Znf_C2H2_type"/>
</dbReference>
<feature type="compositionally biased region" description="Polar residues" evidence="1">
    <location>
        <begin position="97"/>
        <end position="107"/>
    </location>
</feature>
<evidence type="ECO:0000259" key="2">
    <source>
        <dbReference type="SMART" id="SM00355"/>
    </source>
</evidence>